<dbReference type="Gene3D" id="1.10.1410.40">
    <property type="match status" value="1"/>
</dbReference>
<keyword evidence="3" id="KW-1185">Reference proteome</keyword>
<dbReference type="InterPro" id="IPR046903">
    <property type="entry name" value="Mab-21-like_nuc_Trfase"/>
</dbReference>
<proteinExistence type="predicted"/>
<reference evidence="2 3" key="1">
    <citation type="submission" date="2023-05" db="EMBL/GenBank/DDBJ databases">
        <title>B98-5 Cell Line De Novo Hybrid Assembly: An Optical Mapping Approach.</title>
        <authorList>
            <person name="Kananen K."/>
            <person name="Auerbach J.A."/>
            <person name="Kautto E."/>
            <person name="Blachly J.S."/>
        </authorList>
    </citation>
    <scope>NUCLEOTIDE SEQUENCE [LARGE SCALE GENOMIC DNA]</scope>
    <source>
        <strain evidence="2">B95-8</strain>
        <tissue evidence="2">Cell line</tissue>
    </source>
</reference>
<evidence type="ECO:0000313" key="2">
    <source>
        <dbReference type="EMBL" id="KAK2106765.1"/>
    </source>
</evidence>
<organism evidence="2 3">
    <name type="scientific">Saguinus oedipus</name>
    <name type="common">Cotton-top tamarin</name>
    <name type="synonym">Oedipomidas oedipus</name>
    <dbReference type="NCBI Taxonomy" id="9490"/>
    <lineage>
        <taxon>Eukaryota</taxon>
        <taxon>Metazoa</taxon>
        <taxon>Chordata</taxon>
        <taxon>Craniata</taxon>
        <taxon>Vertebrata</taxon>
        <taxon>Euteleostomi</taxon>
        <taxon>Mammalia</taxon>
        <taxon>Eutheria</taxon>
        <taxon>Euarchontoglires</taxon>
        <taxon>Primates</taxon>
        <taxon>Haplorrhini</taxon>
        <taxon>Platyrrhini</taxon>
        <taxon>Cebidae</taxon>
        <taxon>Callitrichinae</taxon>
        <taxon>Saguinus</taxon>
    </lineage>
</organism>
<name>A0ABQ9VC70_SAGOE</name>
<dbReference type="Pfam" id="PF03281">
    <property type="entry name" value="Mab-21"/>
    <property type="match status" value="1"/>
</dbReference>
<dbReference type="PANTHER" id="PTHR10656">
    <property type="entry name" value="CELL FATE DETERMINING PROTEIN MAB21-RELATED"/>
    <property type="match status" value="1"/>
</dbReference>
<evidence type="ECO:0000313" key="3">
    <source>
        <dbReference type="Proteomes" id="UP001266305"/>
    </source>
</evidence>
<accession>A0ABQ9VC70</accession>
<comment type="caution">
    <text evidence="2">The sequence shown here is derived from an EMBL/GenBank/DDBJ whole genome shotgun (WGS) entry which is preliminary data.</text>
</comment>
<sequence>MLGNRSSVWVAVETSAYPVELELVPAVEIPTTWSEKARWPRCLQRWPSQERVECIKVSVDGTPTCQSSDASSLTRHSITDCRQVSEGKLSYHWQLSFFRAEQVLLEQLDDDGGCRRKCFQVMRQLKEDVWCPGNRPVITSHHLQVNVGQVGEGPGAALENDRIESVNISFTCTGAFRWCSNILNVSLSALPKNTRAVLLDGGHVLAEDTLIHSCAGSLPNLHFGLQNSVRKLWHSDSPHLKSDALLRDPHLLPKKALLQDCFM</sequence>
<dbReference type="EMBL" id="JASSZA010000007">
    <property type="protein sequence ID" value="KAK2106765.1"/>
    <property type="molecule type" value="Genomic_DNA"/>
</dbReference>
<gene>
    <name evidence="2" type="ORF">P7K49_016279</name>
</gene>
<dbReference type="PANTHER" id="PTHR10656:SF30">
    <property type="entry name" value="PROTEIN MAB-21-LIKE 3"/>
    <property type="match status" value="1"/>
</dbReference>
<feature type="domain" description="Mab-21-like nucleotidyltransferase" evidence="1">
    <location>
        <begin position="6"/>
        <end position="107"/>
    </location>
</feature>
<dbReference type="Proteomes" id="UP001266305">
    <property type="component" value="Unassembled WGS sequence"/>
</dbReference>
<protein>
    <recommendedName>
        <fullName evidence="1">Mab-21-like nucleotidyltransferase domain-containing protein</fullName>
    </recommendedName>
</protein>
<evidence type="ECO:0000259" key="1">
    <source>
        <dbReference type="Pfam" id="PF03281"/>
    </source>
</evidence>